<gene>
    <name evidence="2" type="ORF">GCM10010405_27940</name>
</gene>
<name>A0ABP5X1U4_9ACTN</name>
<dbReference type="PROSITE" id="PS51257">
    <property type="entry name" value="PROKAR_LIPOPROTEIN"/>
    <property type="match status" value="1"/>
</dbReference>
<evidence type="ECO:0000313" key="2">
    <source>
        <dbReference type="EMBL" id="GAA2442828.1"/>
    </source>
</evidence>
<feature type="domain" description="DUF8094" evidence="1">
    <location>
        <begin position="36"/>
        <end position="327"/>
    </location>
</feature>
<accession>A0ABP5X1U4</accession>
<dbReference type="Pfam" id="PF26366">
    <property type="entry name" value="DUF8094"/>
    <property type="match status" value="1"/>
</dbReference>
<reference evidence="3" key="1">
    <citation type="journal article" date="2019" name="Int. J. Syst. Evol. Microbiol.">
        <title>The Global Catalogue of Microorganisms (GCM) 10K type strain sequencing project: providing services to taxonomists for standard genome sequencing and annotation.</title>
        <authorList>
            <consortium name="The Broad Institute Genomics Platform"/>
            <consortium name="The Broad Institute Genome Sequencing Center for Infectious Disease"/>
            <person name="Wu L."/>
            <person name="Ma J."/>
        </authorList>
    </citation>
    <scope>NUCLEOTIDE SEQUENCE [LARGE SCALE GENOMIC DNA]</scope>
    <source>
        <strain evidence="3">JCM 6305</strain>
    </source>
</reference>
<evidence type="ECO:0000313" key="3">
    <source>
        <dbReference type="Proteomes" id="UP001501638"/>
    </source>
</evidence>
<proteinExistence type="predicted"/>
<keyword evidence="3" id="KW-1185">Reference proteome</keyword>
<sequence>MRTKARGLRTVAVLVAVVTGLTGVSGCLTVHGEKAVVPATTEAEAAKVLEEFTETNNKANRAHDARLNATIETGALGAIDQAGLRAKRAVHPEGNPAHEPLELTDPRFLIPKQAGWPKFFVADTASNRSRGARWLLVFTRNGVEEKWKASYLAVLAENAVPEFAEDGEGHVEAVPTDETARLAVAPEDLGRAYTDYLREGGDTFAAGKLTSDIREERKKTATSPGARTEWADLPAEDARFGPLGLRTEDGGALVFFTTHHQSKQTVAKGYRPQVKDPYVKALLEGTPKQSVTYARVSLQAASVPAADAADPTVRMLYRLQGLTGAKGE</sequence>
<protein>
    <recommendedName>
        <fullName evidence="1">DUF8094 domain-containing protein</fullName>
    </recommendedName>
</protein>
<comment type="caution">
    <text evidence="2">The sequence shown here is derived from an EMBL/GenBank/DDBJ whole genome shotgun (WGS) entry which is preliminary data.</text>
</comment>
<organism evidence="2 3">
    <name type="scientific">Streptomyces macrosporus</name>
    <dbReference type="NCBI Taxonomy" id="44032"/>
    <lineage>
        <taxon>Bacteria</taxon>
        <taxon>Bacillati</taxon>
        <taxon>Actinomycetota</taxon>
        <taxon>Actinomycetes</taxon>
        <taxon>Kitasatosporales</taxon>
        <taxon>Streptomycetaceae</taxon>
        <taxon>Streptomyces</taxon>
    </lineage>
</organism>
<dbReference type="InterPro" id="IPR058407">
    <property type="entry name" value="DUF8094"/>
</dbReference>
<evidence type="ECO:0000259" key="1">
    <source>
        <dbReference type="Pfam" id="PF26366"/>
    </source>
</evidence>
<dbReference type="Proteomes" id="UP001501638">
    <property type="component" value="Unassembled WGS sequence"/>
</dbReference>
<dbReference type="EMBL" id="BAAASZ010000020">
    <property type="protein sequence ID" value="GAA2442828.1"/>
    <property type="molecule type" value="Genomic_DNA"/>
</dbReference>
<dbReference type="RefSeq" id="WP_344322625.1">
    <property type="nucleotide sequence ID" value="NZ_BAAASZ010000020.1"/>
</dbReference>